<feature type="transmembrane region" description="Helical" evidence="2">
    <location>
        <begin position="93"/>
        <end position="111"/>
    </location>
</feature>
<dbReference type="PANTHER" id="PTHR11360:SF303">
    <property type="entry name" value="MAJOR FACILITATOR SUPERFAMILY (MFS) PROFILE DOMAIN-CONTAINING PROTEIN"/>
    <property type="match status" value="1"/>
</dbReference>
<dbReference type="InterPro" id="IPR011701">
    <property type="entry name" value="MFS"/>
</dbReference>
<evidence type="ECO:0000256" key="2">
    <source>
        <dbReference type="SAM" id="Phobius"/>
    </source>
</evidence>
<dbReference type="RefSeq" id="XP_022112175.1">
    <property type="nucleotide sequence ID" value="XM_022256483.1"/>
</dbReference>
<reference evidence="5 6" key="1">
    <citation type="submission" date="2025-04" db="UniProtKB">
        <authorList>
            <consortium name="RefSeq"/>
        </authorList>
    </citation>
    <scope>IDENTIFICATION</scope>
</reference>
<keyword evidence="2" id="KW-0812">Transmembrane</keyword>
<evidence type="ECO:0000313" key="5">
    <source>
        <dbReference type="RefSeq" id="XP_022112174.1"/>
    </source>
</evidence>
<dbReference type="PANTHER" id="PTHR11360">
    <property type="entry name" value="MONOCARBOXYLATE TRANSPORTER"/>
    <property type="match status" value="1"/>
</dbReference>
<dbReference type="AlphaFoldDB" id="A0A8B8A3A7"/>
<dbReference type="KEGG" id="aplc:110991214"/>
<dbReference type="GeneID" id="110991214"/>
<proteinExistence type="predicted"/>
<feature type="transmembrane region" description="Helical" evidence="2">
    <location>
        <begin position="61"/>
        <end position="86"/>
    </location>
</feature>
<accession>A0A8B8A3A7</accession>
<organism evidence="4 5">
    <name type="scientific">Acanthaster planci</name>
    <name type="common">Crown-of-thorns starfish</name>
    <dbReference type="NCBI Taxonomy" id="133434"/>
    <lineage>
        <taxon>Eukaryota</taxon>
        <taxon>Metazoa</taxon>
        <taxon>Echinodermata</taxon>
        <taxon>Eleutherozoa</taxon>
        <taxon>Asterozoa</taxon>
        <taxon>Asteroidea</taxon>
        <taxon>Valvatacea</taxon>
        <taxon>Valvatida</taxon>
        <taxon>Acanthasteridae</taxon>
        <taxon>Acanthaster</taxon>
    </lineage>
</organism>
<keyword evidence="2" id="KW-1133">Transmembrane helix</keyword>
<comment type="subcellular location">
    <subcellularLocation>
        <location evidence="1">Membrane</location>
        <topology evidence="1">Multi-pass membrane protein</topology>
    </subcellularLocation>
</comment>
<evidence type="ECO:0000256" key="1">
    <source>
        <dbReference type="ARBA" id="ARBA00004141"/>
    </source>
</evidence>
<feature type="transmembrane region" description="Helical" evidence="2">
    <location>
        <begin position="149"/>
        <end position="168"/>
    </location>
</feature>
<dbReference type="RefSeq" id="XP_022112174.1">
    <property type="nucleotide sequence ID" value="XM_022256482.1"/>
</dbReference>
<feature type="domain" description="Major facilitator superfamily (MFS) profile" evidence="3">
    <location>
        <begin position="28"/>
        <end position="435"/>
    </location>
</feature>
<evidence type="ECO:0000259" key="3">
    <source>
        <dbReference type="PROSITE" id="PS50850"/>
    </source>
</evidence>
<sequence>MKFAHGPSRKASMATLPRYQEGGWGWAVVLANFTIELVFFGNLKALGVLIASMTEDFDTELWVVGSIASLHYAIQTLLAPLAAAIARKFGNRIVVFFGGMLYGVGLVMSAMVRHVAILAVALVVISGSGAVCTTWPAHSELAFYFREKYALAAFVTLTGSPVGMMLYGPVTQFLVDVYGWRGAMLLLGGVSFHVVVASMLVRRPPASYYAVEGNVETSDCASEEPGKSLRSKVWNAVVSVLYLDVFYSIEFIILSIIRMIYSIAYGGAVVYIVSNGLALGLSAREASFLTTAWGIGNLAGLVVSALALHMKTLSVRGTVGIAAIVSAVGLVLEPLVSNVIGQNIIAFIVGAGMGIAVEALFVMTRCLPFDDNEFVNVLGWQCLLSGLAVSVGDVIAGWLYDVTGSFHATFFLYSVAMATILLCLLLDIFCASTESSNQNGLMVLMTSLFRSDSITRFKASPIQPSIDSFPLHRS</sequence>
<feature type="transmembrane region" description="Helical" evidence="2">
    <location>
        <begin position="21"/>
        <end position="41"/>
    </location>
</feature>
<protein>
    <submittedName>
        <fullName evidence="5 6">Monocarboxylate transporter 13-like isoform X1</fullName>
    </submittedName>
</protein>
<dbReference type="Pfam" id="PF07690">
    <property type="entry name" value="MFS_1"/>
    <property type="match status" value="1"/>
</dbReference>
<evidence type="ECO:0000313" key="6">
    <source>
        <dbReference type="RefSeq" id="XP_022112175.1"/>
    </source>
</evidence>
<keyword evidence="4" id="KW-1185">Reference proteome</keyword>
<dbReference type="SUPFAM" id="SSF103473">
    <property type="entry name" value="MFS general substrate transporter"/>
    <property type="match status" value="1"/>
</dbReference>
<dbReference type="PROSITE" id="PS50850">
    <property type="entry name" value="MFS"/>
    <property type="match status" value="1"/>
</dbReference>
<keyword evidence="2" id="KW-0472">Membrane</keyword>
<feature type="transmembrane region" description="Helical" evidence="2">
    <location>
        <begin position="344"/>
        <end position="363"/>
    </location>
</feature>
<feature type="transmembrane region" description="Helical" evidence="2">
    <location>
        <begin position="117"/>
        <end position="137"/>
    </location>
</feature>
<dbReference type="InterPro" id="IPR036259">
    <property type="entry name" value="MFS_trans_sf"/>
</dbReference>
<dbReference type="Proteomes" id="UP000694845">
    <property type="component" value="Unplaced"/>
</dbReference>
<gene>
    <name evidence="5 6" type="primary">LOC110991214</name>
</gene>
<dbReference type="Gene3D" id="1.20.1250.20">
    <property type="entry name" value="MFS general substrate transporter like domains"/>
    <property type="match status" value="1"/>
</dbReference>
<dbReference type="GO" id="GO:0008028">
    <property type="term" value="F:monocarboxylic acid transmembrane transporter activity"/>
    <property type="evidence" value="ECO:0007669"/>
    <property type="project" value="TreeGrafter"/>
</dbReference>
<dbReference type="OrthoDB" id="2213137at2759"/>
<feature type="transmembrane region" description="Helical" evidence="2">
    <location>
        <begin position="313"/>
        <end position="332"/>
    </location>
</feature>
<dbReference type="InterPro" id="IPR020846">
    <property type="entry name" value="MFS_dom"/>
</dbReference>
<feature type="transmembrane region" description="Helical" evidence="2">
    <location>
        <begin position="378"/>
        <end position="398"/>
    </location>
</feature>
<feature type="transmembrane region" description="Helical" evidence="2">
    <location>
        <begin position="288"/>
        <end position="307"/>
    </location>
</feature>
<feature type="transmembrane region" description="Helical" evidence="2">
    <location>
        <begin position="410"/>
        <end position="429"/>
    </location>
</feature>
<evidence type="ECO:0000313" key="4">
    <source>
        <dbReference type="Proteomes" id="UP000694845"/>
    </source>
</evidence>
<feature type="transmembrane region" description="Helical" evidence="2">
    <location>
        <begin position="180"/>
        <end position="201"/>
    </location>
</feature>
<dbReference type="GO" id="GO:0016020">
    <property type="term" value="C:membrane"/>
    <property type="evidence" value="ECO:0007669"/>
    <property type="project" value="UniProtKB-SubCell"/>
</dbReference>
<name>A0A8B8A3A7_ACAPL</name>
<dbReference type="InterPro" id="IPR050327">
    <property type="entry name" value="Proton-linked_MCT"/>
</dbReference>